<evidence type="ECO:0000259" key="8">
    <source>
        <dbReference type="Pfam" id="PF08281"/>
    </source>
</evidence>
<dbReference type="PANTHER" id="PTHR43133">
    <property type="entry name" value="RNA POLYMERASE ECF-TYPE SIGMA FACTO"/>
    <property type="match status" value="1"/>
</dbReference>
<dbReference type="InterPro" id="IPR039425">
    <property type="entry name" value="RNA_pol_sigma-70-like"/>
</dbReference>
<proteinExistence type="inferred from homology"/>
<evidence type="ECO:0000256" key="1">
    <source>
        <dbReference type="ARBA" id="ARBA00010641"/>
    </source>
</evidence>
<dbReference type="Pfam" id="PF08281">
    <property type="entry name" value="Sigma70_r4_2"/>
    <property type="match status" value="1"/>
</dbReference>
<keyword evidence="2 6" id="KW-0805">Transcription regulation</keyword>
<dbReference type="InterPro" id="IPR013249">
    <property type="entry name" value="RNA_pol_sigma70_r4_t2"/>
</dbReference>
<reference evidence="9" key="2">
    <citation type="journal article" date="2021" name="PeerJ">
        <title>Extensive microbial diversity within the chicken gut microbiome revealed by metagenomics and culture.</title>
        <authorList>
            <person name="Gilroy R."/>
            <person name="Ravi A."/>
            <person name="Getino M."/>
            <person name="Pursley I."/>
            <person name="Horton D.L."/>
            <person name="Alikhan N.F."/>
            <person name="Baker D."/>
            <person name="Gharbi K."/>
            <person name="Hall N."/>
            <person name="Watson M."/>
            <person name="Adriaenssens E.M."/>
            <person name="Foster-Nyarko E."/>
            <person name="Jarju S."/>
            <person name="Secka A."/>
            <person name="Antonio M."/>
            <person name="Oren A."/>
            <person name="Chaudhuri R.R."/>
            <person name="La Ragione R."/>
            <person name="Hildebrand F."/>
            <person name="Pallen M.J."/>
        </authorList>
    </citation>
    <scope>NUCLEOTIDE SEQUENCE</scope>
    <source>
        <strain evidence="9">ChiHjej12B11-7776</strain>
    </source>
</reference>
<dbReference type="InterPro" id="IPR013325">
    <property type="entry name" value="RNA_pol_sigma_r2"/>
</dbReference>
<dbReference type="AlphaFoldDB" id="A0A9D1MY21"/>
<keyword evidence="4 6" id="KW-0238">DNA-binding</keyword>
<evidence type="ECO:0000256" key="4">
    <source>
        <dbReference type="ARBA" id="ARBA00023125"/>
    </source>
</evidence>
<dbReference type="GO" id="GO:0006352">
    <property type="term" value="P:DNA-templated transcription initiation"/>
    <property type="evidence" value="ECO:0007669"/>
    <property type="project" value="InterPro"/>
</dbReference>
<dbReference type="InterPro" id="IPR014284">
    <property type="entry name" value="RNA_pol_sigma-70_dom"/>
</dbReference>
<dbReference type="Proteomes" id="UP000886852">
    <property type="component" value="Unassembled WGS sequence"/>
</dbReference>
<dbReference type="Gene3D" id="1.10.10.10">
    <property type="entry name" value="Winged helix-like DNA-binding domain superfamily/Winged helix DNA-binding domain"/>
    <property type="match status" value="1"/>
</dbReference>
<feature type="domain" description="RNA polymerase sigma-70 region 2" evidence="7">
    <location>
        <begin position="31"/>
        <end position="94"/>
    </location>
</feature>
<dbReference type="SUPFAM" id="SSF88946">
    <property type="entry name" value="Sigma2 domain of RNA polymerase sigma factors"/>
    <property type="match status" value="1"/>
</dbReference>
<comment type="caution">
    <text evidence="9">The sequence shown here is derived from an EMBL/GenBank/DDBJ whole genome shotgun (WGS) entry which is preliminary data.</text>
</comment>
<reference evidence="9" key="1">
    <citation type="submission" date="2020-10" db="EMBL/GenBank/DDBJ databases">
        <authorList>
            <person name="Gilroy R."/>
        </authorList>
    </citation>
    <scope>NUCLEOTIDE SEQUENCE</scope>
    <source>
        <strain evidence="9">ChiHjej12B11-7776</strain>
    </source>
</reference>
<comment type="similarity">
    <text evidence="1 6">Belongs to the sigma-70 factor family. ECF subfamily.</text>
</comment>
<dbReference type="PROSITE" id="PS01063">
    <property type="entry name" value="SIGMA70_ECF"/>
    <property type="match status" value="1"/>
</dbReference>
<dbReference type="SUPFAM" id="SSF88659">
    <property type="entry name" value="Sigma3 and sigma4 domains of RNA polymerase sigma factors"/>
    <property type="match status" value="1"/>
</dbReference>
<keyword evidence="3 6" id="KW-0731">Sigma factor</keyword>
<protein>
    <recommendedName>
        <fullName evidence="6">RNA polymerase sigma factor</fullName>
    </recommendedName>
</protein>
<dbReference type="Gene3D" id="1.10.1740.10">
    <property type="match status" value="1"/>
</dbReference>
<dbReference type="GO" id="GO:0003677">
    <property type="term" value="F:DNA binding"/>
    <property type="evidence" value="ECO:0007669"/>
    <property type="project" value="UniProtKB-KW"/>
</dbReference>
<evidence type="ECO:0000259" key="7">
    <source>
        <dbReference type="Pfam" id="PF04542"/>
    </source>
</evidence>
<dbReference type="GO" id="GO:0016987">
    <property type="term" value="F:sigma factor activity"/>
    <property type="evidence" value="ECO:0007669"/>
    <property type="project" value="UniProtKB-KW"/>
</dbReference>
<evidence type="ECO:0000256" key="2">
    <source>
        <dbReference type="ARBA" id="ARBA00023015"/>
    </source>
</evidence>
<dbReference type="InterPro" id="IPR013324">
    <property type="entry name" value="RNA_pol_sigma_r3/r4-like"/>
</dbReference>
<dbReference type="NCBIfam" id="TIGR02937">
    <property type="entry name" value="sigma70-ECF"/>
    <property type="match status" value="1"/>
</dbReference>
<dbReference type="Pfam" id="PF04542">
    <property type="entry name" value="Sigma70_r2"/>
    <property type="match status" value="1"/>
</dbReference>
<dbReference type="InterPro" id="IPR007627">
    <property type="entry name" value="RNA_pol_sigma70_r2"/>
</dbReference>
<dbReference type="EMBL" id="DVOC01000093">
    <property type="protein sequence ID" value="HIU91386.1"/>
    <property type="molecule type" value="Genomic_DNA"/>
</dbReference>
<evidence type="ECO:0000313" key="10">
    <source>
        <dbReference type="Proteomes" id="UP000886852"/>
    </source>
</evidence>
<evidence type="ECO:0000256" key="3">
    <source>
        <dbReference type="ARBA" id="ARBA00023082"/>
    </source>
</evidence>
<accession>A0A9D1MY21</accession>
<organism evidence="9 10">
    <name type="scientific">Candidatus Fimimonas merdipullorum</name>
    <dbReference type="NCBI Taxonomy" id="2840822"/>
    <lineage>
        <taxon>Bacteria</taxon>
        <taxon>Pseudomonadati</taxon>
        <taxon>Myxococcota</taxon>
        <taxon>Myxococcia</taxon>
        <taxon>Myxococcales</taxon>
        <taxon>Cystobacterineae</taxon>
        <taxon>Myxococcaceae</taxon>
        <taxon>Myxococcaceae incertae sedis</taxon>
        <taxon>Candidatus Fimimonas</taxon>
    </lineage>
</organism>
<dbReference type="InterPro" id="IPR000838">
    <property type="entry name" value="RNA_pol_sigma70_ECF_CS"/>
</dbReference>
<dbReference type="PANTHER" id="PTHR43133:SF51">
    <property type="entry name" value="RNA POLYMERASE SIGMA FACTOR"/>
    <property type="match status" value="1"/>
</dbReference>
<evidence type="ECO:0000256" key="5">
    <source>
        <dbReference type="ARBA" id="ARBA00023163"/>
    </source>
</evidence>
<dbReference type="InterPro" id="IPR036388">
    <property type="entry name" value="WH-like_DNA-bd_sf"/>
</dbReference>
<name>A0A9D1MY21_9BACT</name>
<dbReference type="CDD" id="cd06171">
    <property type="entry name" value="Sigma70_r4"/>
    <property type="match status" value="1"/>
</dbReference>
<gene>
    <name evidence="9" type="ORF">IAC72_05200</name>
</gene>
<evidence type="ECO:0000313" key="9">
    <source>
        <dbReference type="EMBL" id="HIU91386.1"/>
    </source>
</evidence>
<keyword evidence="5 6" id="KW-0804">Transcription</keyword>
<evidence type="ECO:0000256" key="6">
    <source>
        <dbReference type="RuleBase" id="RU000716"/>
    </source>
</evidence>
<feature type="domain" description="RNA polymerase sigma factor 70 region 4 type 2" evidence="8">
    <location>
        <begin position="121"/>
        <end position="172"/>
    </location>
</feature>
<sequence>MTDSERTQINQYIEQIAQGSYTAIDSLAQMVSGRMLSVALSVVRNRALAEDVVQDSFLRILSKAATFRKGTNGYAWICKIVHNTALNALRRERRFRALNYDDLPFLSDDCPTEDNLVAAAAVQQAIKELTEREKQLIYQKYFMEFTVRDSARATGISKSEVQRTVARAEAKLKASLTVG</sequence>